<accession>A0A6S6RYU4</accession>
<organism evidence="1">
    <name type="scientific">uncultured Campylobacterales bacterium</name>
    <dbReference type="NCBI Taxonomy" id="352960"/>
    <lineage>
        <taxon>Bacteria</taxon>
        <taxon>Pseudomonadati</taxon>
        <taxon>Campylobacterota</taxon>
        <taxon>Epsilonproteobacteria</taxon>
        <taxon>Campylobacterales</taxon>
        <taxon>environmental samples</taxon>
    </lineage>
</organism>
<dbReference type="EMBL" id="CACVAW010000009">
    <property type="protein sequence ID" value="CAA6802300.1"/>
    <property type="molecule type" value="Genomic_DNA"/>
</dbReference>
<gene>
    <name evidence="1" type="ORF">HELGO_WM11580</name>
</gene>
<reference evidence="1" key="1">
    <citation type="submission" date="2020-01" db="EMBL/GenBank/DDBJ databases">
        <authorList>
            <person name="Meier V. D."/>
            <person name="Meier V D."/>
        </authorList>
    </citation>
    <scope>NUCLEOTIDE SEQUENCE</scope>
    <source>
        <strain evidence="1">HLG_WM_MAG_12</strain>
    </source>
</reference>
<protein>
    <submittedName>
        <fullName evidence="1">Uncharacterized protein</fullName>
    </submittedName>
</protein>
<sequence>MINLLDENTIGFGIAGNFANHLEQAGEGDDFVDVKVDEESAPKGIFPTYSKNSKTFLNVFPFSGDSIANKNVNMQMEPEVGLYCSIKYKDNEIVDITPEYFMAYNDCSLRVKGADKISQKKNWGANSKGISKTWLCVDQFEDGGLMDEYSLVSFIKRDEELIQYGENSELLGYSYFYTKLKDWIINKLNTQEDFGPLENIQELIKTNNKPKNCIISIGATRYTEFGESNYLKIDDEIYVVLYNHNSYSQDDIEDMIENNEYSEDTSVLHQKVI</sequence>
<dbReference type="Pfam" id="PF18985">
    <property type="entry name" value="DUF5718"/>
    <property type="match status" value="1"/>
</dbReference>
<proteinExistence type="predicted"/>
<dbReference type="AlphaFoldDB" id="A0A6S6RYU4"/>
<evidence type="ECO:0000313" key="1">
    <source>
        <dbReference type="EMBL" id="CAA6802300.1"/>
    </source>
</evidence>
<name>A0A6S6RYU4_9BACT</name>
<dbReference type="InterPro" id="IPR043776">
    <property type="entry name" value="DUF5718"/>
</dbReference>